<dbReference type="InterPro" id="IPR001303">
    <property type="entry name" value="Aldolase_II/adducin_N"/>
</dbReference>
<dbReference type="GO" id="GO:0019323">
    <property type="term" value="P:pentose catabolic process"/>
    <property type="evidence" value="ECO:0007669"/>
    <property type="project" value="TreeGrafter"/>
</dbReference>
<evidence type="ECO:0000313" key="5">
    <source>
        <dbReference type="Proteomes" id="UP000219994"/>
    </source>
</evidence>
<dbReference type="GO" id="GO:0016832">
    <property type="term" value="F:aldehyde-lyase activity"/>
    <property type="evidence" value="ECO:0007669"/>
    <property type="project" value="TreeGrafter"/>
</dbReference>
<gene>
    <name evidence="4" type="ORF">B5766_04310</name>
</gene>
<evidence type="ECO:0000259" key="3">
    <source>
        <dbReference type="SMART" id="SM01007"/>
    </source>
</evidence>
<proteinExistence type="predicted"/>
<dbReference type="Proteomes" id="UP000219994">
    <property type="component" value="Unassembled WGS sequence"/>
</dbReference>
<dbReference type="PANTHER" id="PTHR22789:SF0">
    <property type="entry name" value="3-OXO-TETRONATE 4-PHOSPHATE DECARBOXYLASE-RELATED"/>
    <property type="match status" value="1"/>
</dbReference>
<accession>A0A2A6FSN2</accession>
<dbReference type="PANTHER" id="PTHR22789">
    <property type="entry name" value="FUCULOSE PHOSPHATE ALDOLASE"/>
    <property type="match status" value="1"/>
</dbReference>
<evidence type="ECO:0000256" key="2">
    <source>
        <dbReference type="ARBA" id="ARBA00023239"/>
    </source>
</evidence>
<dbReference type="InterPro" id="IPR036409">
    <property type="entry name" value="Aldolase_II/adducin_N_sf"/>
</dbReference>
<keyword evidence="1" id="KW-0479">Metal-binding</keyword>
<dbReference type="Pfam" id="PF00596">
    <property type="entry name" value="Aldolase_II"/>
    <property type="match status" value="1"/>
</dbReference>
<dbReference type="EMBL" id="NAEP01000028">
    <property type="protein sequence ID" value="PDQ35688.1"/>
    <property type="molecule type" value="Genomic_DNA"/>
</dbReference>
<evidence type="ECO:0000313" key="4">
    <source>
        <dbReference type="EMBL" id="PDQ35688.1"/>
    </source>
</evidence>
<dbReference type="GO" id="GO:0046872">
    <property type="term" value="F:metal ion binding"/>
    <property type="evidence" value="ECO:0007669"/>
    <property type="project" value="UniProtKB-KW"/>
</dbReference>
<dbReference type="SMART" id="SM01007">
    <property type="entry name" value="Aldolase_II"/>
    <property type="match status" value="1"/>
</dbReference>
<organism evidence="4 5">
    <name type="scientific">Candidatus Lumbricidiphila eiseniae</name>
    <dbReference type="NCBI Taxonomy" id="1969409"/>
    <lineage>
        <taxon>Bacteria</taxon>
        <taxon>Bacillati</taxon>
        <taxon>Actinomycetota</taxon>
        <taxon>Actinomycetes</taxon>
        <taxon>Micrococcales</taxon>
        <taxon>Microbacteriaceae</taxon>
        <taxon>Candidatus Lumbricidiphila</taxon>
    </lineage>
</organism>
<reference evidence="5" key="1">
    <citation type="submission" date="2017-03" db="EMBL/GenBank/DDBJ databases">
        <authorList>
            <person name="Lund M.B."/>
        </authorList>
    </citation>
    <scope>NUCLEOTIDE SEQUENCE [LARGE SCALE GENOMIC DNA]</scope>
</reference>
<sequence>MTHTDRQPRGLDEIVRISRAVGHPKNDLVVLAEGNTSLKTSEGRMLVKATGANLRTVTAEDFVEVDLDVLLELIRSDRVGDDEVAIACAAGVTWGTKRPSVEALLHAVCHTCAGVTAVIHTHSTPVNALLCSDQAELLTRGSLFPDQIVVLGRHTLLIPYIDPGLPLARFVLARLLEHTAEHGSPPRVVYLQNHGVFALGASTDDAMQVTTMAAKSARVLLGALSVGRPTFLEPTNAERIDTRPDELLRRSILLEGQV</sequence>
<protein>
    <submittedName>
        <fullName evidence="4">Aldolase</fullName>
    </submittedName>
</protein>
<dbReference type="AlphaFoldDB" id="A0A2A6FSN2"/>
<comment type="caution">
    <text evidence="4">The sequence shown here is derived from an EMBL/GenBank/DDBJ whole genome shotgun (WGS) entry which is preliminary data.</text>
</comment>
<dbReference type="GO" id="GO:0005829">
    <property type="term" value="C:cytosol"/>
    <property type="evidence" value="ECO:0007669"/>
    <property type="project" value="TreeGrafter"/>
</dbReference>
<name>A0A2A6FSN2_9MICO</name>
<dbReference type="InterPro" id="IPR050197">
    <property type="entry name" value="Aldolase_class_II_sugar_metab"/>
</dbReference>
<evidence type="ECO:0000256" key="1">
    <source>
        <dbReference type="ARBA" id="ARBA00022723"/>
    </source>
</evidence>
<keyword evidence="2" id="KW-0456">Lyase</keyword>
<feature type="domain" description="Class II aldolase/adducin N-terminal" evidence="3">
    <location>
        <begin position="12"/>
        <end position="221"/>
    </location>
</feature>
<dbReference type="Gene3D" id="3.40.225.10">
    <property type="entry name" value="Class II aldolase/adducin N-terminal domain"/>
    <property type="match status" value="1"/>
</dbReference>
<dbReference type="SUPFAM" id="SSF53639">
    <property type="entry name" value="AraD/HMP-PK domain-like"/>
    <property type="match status" value="1"/>
</dbReference>